<name>A0ABY6FUB2_9MICC</name>
<dbReference type="PANTHER" id="PTHR11803:SF58">
    <property type="entry name" value="PROTEIN HMF1-RELATED"/>
    <property type="match status" value="1"/>
</dbReference>
<sequence length="136" mass="14045">MPVTLMNPDALPEVPLYRQVAVASGSKMVFLAGQVAVDSSGGLVGEGDLAAQVEQVYLNLAAALDAAGATFADVAKLTCYLVDYKPEDFPLFMEGRDRAITKLGITEPLPPFTGIGVAALAGPGLLVEIEAVAVLV</sequence>
<dbReference type="InterPro" id="IPR035959">
    <property type="entry name" value="RutC-like_sf"/>
</dbReference>
<reference evidence="2" key="1">
    <citation type="submission" date="2022-09" db="EMBL/GenBank/DDBJ databases">
        <authorList>
            <person name="Li D."/>
            <person name="Cheng J."/>
            <person name="Li Y."/>
        </authorList>
    </citation>
    <scope>NUCLEOTIDE SEQUENCE</scope>
    <source>
        <strain evidence="2">DL</strain>
    </source>
</reference>
<gene>
    <name evidence="2" type="ORF">N9A08_03835</name>
</gene>
<keyword evidence="3" id="KW-1185">Reference proteome</keyword>
<dbReference type="Gene3D" id="3.30.1330.40">
    <property type="entry name" value="RutC-like"/>
    <property type="match status" value="1"/>
</dbReference>
<dbReference type="PANTHER" id="PTHR11803">
    <property type="entry name" value="2-IMINOBUTANOATE/2-IMINOPROPANOATE DEAMINASE RIDA"/>
    <property type="match status" value="1"/>
</dbReference>
<proteinExistence type="inferred from homology"/>
<dbReference type="EMBL" id="CP106856">
    <property type="protein sequence ID" value="UYB36816.1"/>
    <property type="molecule type" value="Genomic_DNA"/>
</dbReference>
<evidence type="ECO:0000256" key="1">
    <source>
        <dbReference type="ARBA" id="ARBA00010552"/>
    </source>
</evidence>
<protein>
    <submittedName>
        <fullName evidence="2">RidA family protein</fullName>
    </submittedName>
</protein>
<accession>A0ABY6FUB2</accession>
<dbReference type="Pfam" id="PF01042">
    <property type="entry name" value="Ribonuc_L-PSP"/>
    <property type="match status" value="1"/>
</dbReference>
<comment type="similarity">
    <text evidence="1">Belongs to the RutC family.</text>
</comment>
<dbReference type="SUPFAM" id="SSF55298">
    <property type="entry name" value="YjgF-like"/>
    <property type="match status" value="1"/>
</dbReference>
<dbReference type="Proteomes" id="UP001063368">
    <property type="component" value="Chromosome"/>
</dbReference>
<evidence type="ECO:0000313" key="3">
    <source>
        <dbReference type="Proteomes" id="UP001063368"/>
    </source>
</evidence>
<dbReference type="CDD" id="cd00448">
    <property type="entry name" value="YjgF_YER057c_UK114_family"/>
    <property type="match status" value="1"/>
</dbReference>
<organism evidence="2 3">
    <name type="scientific">Arthrobacter koreensis</name>
    <dbReference type="NCBI Taxonomy" id="199136"/>
    <lineage>
        <taxon>Bacteria</taxon>
        <taxon>Bacillati</taxon>
        <taxon>Actinomycetota</taxon>
        <taxon>Actinomycetes</taxon>
        <taxon>Micrococcales</taxon>
        <taxon>Micrococcaceae</taxon>
        <taxon>Arthrobacter</taxon>
    </lineage>
</organism>
<dbReference type="InterPro" id="IPR006175">
    <property type="entry name" value="YjgF/YER057c/UK114"/>
</dbReference>
<evidence type="ECO:0000313" key="2">
    <source>
        <dbReference type="EMBL" id="UYB36816.1"/>
    </source>
</evidence>
<dbReference type="RefSeq" id="WP_263128411.1">
    <property type="nucleotide sequence ID" value="NZ_CP106856.1"/>
</dbReference>